<name>A0A975H193_9BURK</name>
<organism evidence="3 4">
    <name type="scientific">Ottowia testudinis</name>
    <dbReference type="NCBI Taxonomy" id="2816950"/>
    <lineage>
        <taxon>Bacteria</taxon>
        <taxon>Pseudomonadati</taxon>
        <taxon>Pseudomonadota</taxon>
        <taxon>Betaproteobacteria</taxon>
        <taxon>Burkholderiales</taxon>
        <taxon>Comamonadaceae</taxon>
        <taxon>Ottowia</taxon>
    </lineage>
</organism>
<evidence type="ECO:0000313" key="3">
    <source>
        <dbReference type="EMBL" id="QTD43593.1"/>
    </source>
</evidence>
<dbReference type="GO" id="GO:0006310">
    <property type="term" value="P:DNA recombination"/>
    <property type="evidence" value="ECO:0007669"/>
    <property type="project" value="UniProtKB-KW"/>
</dbReference>
<dbReference type="KEGG" id="otd:J1M35_10410"/>
<feature type="domain" description="Tyr recombinase" evidence="2">
    <location>
        <begin position="102"/>
        <end position="284"/>
    </location>
</feature>
<dbReference type="GO" id="GO:0015074">
    <property type="term" value="P:DNA integration"/>
    <property type="evidence" value="ECO:0007669"/>
    <property type="project" value="InterPro"/>
</dbReference>
<protein>
    <submittedName>
        <fullName evidence="3">Site-specific integrase</fullName>
    </submittedName>
</protein>
<dbReference type="RefSeq" id="WP_208007010.1">
    <property type="nucleotide sequence ID" value="NZ_CP071796.1"/>
</dbReference>
<gene>
    <name evidence="3" type="ORF">J1M35_10410</name>
</gene>
<dbReference type="InterPro" id="IPR013762">
    <property type="entry name" value="Integrase-like_cat_sf"/>
</dbReference>
<dbReference type="EMBL" id="CP071796">
    <property type="protein sequence ID" value="QTD43593.1"/>
    <property type="molecule type" value="Genomic_DNA"/>
</dbReference>
<evidence type="ECO:0000259" key="2">
    <source>
        <dbReference type="Pfam" id="PF00589"/>
    </source>
</evidence>
<keyword evidence="4" id="KW-1185">Reference proteome</keyword>
<dbReference type="GO" id="GO:0003677">
    <property type="term" value="F:DNA binding"/>
    <property type="evidence" value="ECO:0007669"/>
    <property type="project" value="InterPro"/>
</dbReference>
<dbReference type="Pfam" id="PF00589">
    <property type="entry name" value="Phage_integrase"/>
    <property type="match status" value="1"/>
</dbReference>
<keyword evidence="1" id="KW-0233">DNA recombination</keyword>
<dbReference type="AlphaFoldDB" id="A0A975H193"/>
<proteinExistence type="predicted"/>
<accession>A0A975H193</accession>
<dbReference type="SUPFAM" id="SSF56349">
    <property type="entry name" value="DNA breaking-rejoining enzymes"/>
    <property type="match status" value="1"/>
</dbReference>
<dbReference type="Gene3D" id="1.10.443.10">
    <property type="entry name" value="Intergrase catalytic core"/>
    <property type="match status" value="1"/>
</dbReference>
<reference evidence="3" key="1">
    <citation type="submission" date="2021-03" db="EMBL/GenBank/DDBJ databases">
        <title>Ottowia sp. 27C isolated from the cloaca of a Giant Asian pond turtle (Heosemys grandis).</title>
        <authorList>
            <person name="Spergser J."/>
            <person name="Busse H.-J."/>
        </authorList>
    </citation>
    <scope>NUCLEOTIDE SEQUENCE</scope>
    <source>
        <strain evidence="3">27C</strain>
    </source>
</reference>
<dbReference type="InterPro" id="IPR002104">
    <property type="entry name" value="Integrase_catalytic"/>
</dbReference>
<dbReference type="Proteomes" id="UP000663903">
    <property type="component" value="Chromosome"/>
</dbReference>
<evidence type="ECO:0000313" key="4">
    <source>
        <dbReference type="Proteomes" id="UP000663903"/>
    </source>
</evidence>
<sequence length="326" mass="36424">MHSESTRLSIVILRAVLAGETYDAVAAIHSLTRTAIEHRVKRLARLLQRQVGIDGFNPEATGYVHKLRAHKDDVEAALVRFEAGDLRPSAQPQALSDKDVWTMIRRAGQRSPTPLRDMALIHIVLATGARPLEVARLEIGDYLNADGSVRTCSEMRAAVSVNRKPRPLFFRSSAAIRAIDDYLDYRLVQEGRAPQAGEPYRGFDPSARLFLNDVGQPYIVHRLDAEGRPRFLCRQMLDTYRKIFKRINMHGLSAVTLRRTVAVRLDARGADEEQIGLILGITEKQAVRELLPPRPGMVELMTDLYPDADIAAVPFSSTKLSQRVTG</sequence>
<evidence type="ECO:0000256" key="1">
    <source>
        <dbReference type="ARBA" id="ARBA00023172"/>
    </source>
</evidence>
<dbReference type="InterPro" id="IPR011010">
    <property type="entry name" value="DNA_brk_join_enz"/>
</dbReference>
<dbReference type="CDD" id="cd00397">
    <property type="entry name" value="DNA_BRE_C"/>
    <property type="match status" value="1"/>
</dbReference>